<reference evidence="4 5" key="1">
    <citation type="submission" date="2018-08" db="EMBL/GenBank/DDBJ databases">
        <title>Isolation, diversity and antifungal activity of Actinobacteria from wheat.</title>
        <authorList>
            <person name="Han C."/>
        </authorList>
    </citation>
    <scope>NUCLEOTIDE SEQUENCE [LARGE SCALE GENOMIC DNA]</scope>
    <source>
        <strain evidence="4 5">NEAU-YY421</strain>
    </source>
</reference>
<feature type="compositionally biased region" description="Low complexity" evidence="1">
    <location>
        <begin position="26"/>
        <end position="46"/>
    </location>
</feature>
<feature type="region of interest" description="Disordered" evidence="1">
    <location>
        <begin position="1"/>
        <end position="114"/>
    </location>
</feature>
<dbReference type="PROSITE" id="PS51175">
    <property type="entry name" value="CBM6"/>
    <property type="match status" value="1"/>
</dbReference>
<dbReference type="RefSeq" id="WP_128555503.1">
    <property type="nucleotide sequence ID" value="NZ_QUAK01000051.1"/>
</dbReference>
<dbReference type="Proteomes" id="UP000263094">
    <property type="component" value="Unassembled WGS sequence"/>
</dbReference>
<keyword evidence="2" id="KW-0472">Membrane</keyword>
<evidence type="ECO:0000256" key="2">
    <source>
        <dbReference type="SAM" id="Phobius"/>
    </source>
</evidence>
<dbReference type="AlphaFoldDB" id="A0A372M7P6"/>
<organism evidence="4 5">
    <name type="scientific">Streptomyces triticagri</name>
    <dbReference type="NCBI Taxonomy" id="2293568"/>
    <lineage>
        <taxon>Bacteria</taxon>
        <taxon>Bacillati</taxon>
        <taxon>Actinomycetota</taxon>
        <taxon>Actinomycetes</taxon>
        <taxon>Kitasatosporales</taxon>
        <taxon>Streptomycetaceae</taxon>
        <taxon>Streptomyces</taxon>
    </lineage>
</organism>
<feature type="compositionally biased region" description="Low complexity" evidence="1">
    <location>
        <begin position="65"/>
        <end position="75"/>
    </location>
</feature>
<evidence type="ECO:0000313" key="5">
    <source>
        <dbReference type="Proteomes" id="UP000263094"/>
    </source>
</evidence>
<feature type="compositionally biased region" description="Basic and acidic residues" evidence="1">
    <location>
        <begin position="164"/>
        <end position="191"/>
    </location>
</feature>
<gene>
    <name evidence="4" type="ORF">DY218_09610</name>
</gene>
<accession>A0A372M7P6</accession>
<dbReference type="SUPFAM" id="SSF49785">
    <property type="entry name" value="Galactose-binding domain-like"/>
    <property type="match status" value="1"/>
</dbReference>
<keyword evidence="5" id="KW-1185">Reference proteome</keyword>
<dbReference type="GO" id="GO:0030246">
    <property type="term" value="F:carbohydrate binding"/>
    <property type="evidence" value="ECO:0007669"/>
    <property type="project" value="InterPro"/>
</dbReference>
<keyword evidence="2" id="KW-0812">Transmembrane</keyword>
<comment type="caution">
    <text evidence="4">The sequence shown here is derived from an EMBL/GenBank/DDBJ whole genome shotgun (WGS) entry which is preliminary data.</text>
</comment>
<dbReference type="OrthoDB" id="190883at2"/>
<evidence type="ECO:0000256" key="1">
    <source>
        <dbReference type="SAM" id="MobiDB-lite"/>
    </source>
</evidence>
<protein>
    <submittedName>
        <fullName evidence="4">Carbohydrate-binding protein</fullName>
    </submittedName>
</protein>
<evidence type="ECO:0000313" key="4">
    <source>
        <dbReference type="EMBL" id="RFU86891.1"/>
    </source>
</evidence>
<sequence length="326" mass="33610">MTPGNNGASTPEDDDPFGYLYADGQAAGATPPSGGYGYPGPSRSYGQVRTVGERQYGAPQPPQPQAQIPQQQSPAYGANHYAAPETFAGADGARQGPPPAQYGHGAPGGRGRGGPNTKGLLIGAIAVVAAVLVGIGVAIATGDEGEGDKGGQASDSQGQNEKPAGNDKPDDADKGKDEDKPEAELPKDDAKSLTLANGTTTANEYEGAESAGGVYVAGLNNPGASATWTVNDIAAEGKYTLYVRYSVPGKDASTTLTVNGKSQTRPLNMKNFSGAKEGDWEKGWTRTYANVMLSEGTNTLKISCEPGDKCEADLDQVWLVKGWPES</sequence>
<dbReference type="InterPro" id="IPR005084">
    <property type="entry name" value="CBM6"/>
</dbReference>
<feature type="transmembrane region" description="Helical" evidence="2">
    <location>
        <begin position="120"/>
        <end position="140"/>
    </location>
</feature>
<dbReference type="EMBL" id="QUAK01000051">
    <property type="protein sequence ID" value="RFU86891.1"/>
    <property type="molecule type" value="Genomic_DNA"/>
</dbReference>
<proteinExistence type="predicted"/>
<keyword evidence="2" id="KW-1133">Transmembrane helix</keyword>
<dbReference type="Gene3D" id="2.60.120.260">
    <property type="entry name" value="Galactose-binding domain-like"/>
    <property type="match status" value="1"/>
</dbReference>
<name>A0A372M7P6_9ACTN</name>
<evidence type="ECO:0000259" key="3">
    <source>
        <dbReference type="PROSITE" id="PS51175"/>
    </source>
</evidence>
<feature type="compositionally biased region" description="Gly residues" evidence="1">
    <location>
        <begin position="105"/>
        <end position="114"/>
    </location>
</feature>
<feature type="region of interest" description="Disordered" evidence="1">
    <location>
        <begin position="141"/>
        <end position="195"/>
    </location>
</feature>
<feature type="domain" description="CBM6" evidence="3">
    <location>
        <begin position="186"/>
        <end position="320"/>
    </location>
</feature>
<dbReference type="InterPro" id="IPR008979">
    <property type="entry name" value="Galactose-bd-like_sf"/>
</dbReference>